<protein>
    <submittedName>
        <fullName evidence="1">Predicted metalloprotease</fullName>
    </submittedName>
</protein>
<dbReference type="InterPro" id="IPR007343">
    <property type="entry name" value="Uncharacterised_pept_Zn_put"/>
</dbReference>
<gene>
    <name evidence="1" type="ORF">SAMN05660991_02310</name>
</gene>
<dbReference type="GO" id="GO:0008237">
    <property type="term" value="F:metallopeptidase activity"/>
    <property type="evidence" value="ECO:0007669"/>
    <property type="project" value="UniProtKB-KW"/>
</dbReference>
<dbReference type="Proteomes" id="UP000198960">
    <property type="component" value="Unassembled WGS sequence"/>
</dbReference>
<name>A0A1H8TJE3_9ACTN</name>
<dbReference type="EMBL" id="FOEE01000006">
    <property type="protein sequence ID" value="SEO90931.1"/>
    <property type="molecule type" value="Genomic_DNA"/>
</dbReference>
<keyword evidence="1" id="KW-0482">Metalloprotease</keyword>
<sequence>MGRRRFRGLLAAVLGGVLLSGCVVTVGGAPRSADTPPPDAPDGEVTVVGTDGGPVDRIATNALADLGTFWAEQLPDVFGVPFEPPAGGFFSVDPDDVDPSVYPDGVGCGSDPRDVEGNAFYCRAEGVAHSDAISWDRAFLADLADGSGRFLPALVMAHEYGHALQARVGYPRTSIATETQADCLAGAWTAWVAAGEAAHSQIREAELDEVLGGYLQLRDPVGTGAGQEEAHGSFFDRVSAFQEGFDAGPEACRDGFGPGRPFTQSEFTSDLDLARGGDAPYPTVEQLVAASLPEFWTRAFDEVLGGRFDPPDLEPFSGSPPGCAPDDELDLVACPDEGLVGYDERDLALPLYEEIGDFAVLTAVSVPYALAARGQLGLPVDGEDAARSAICLTGWYAAAVADGALTDIVISPGDVDESVQFLLTRAGDPAVLPDVDLSGFELVDLFRAGFLEGAAACDVGA</sequence>
<dbReference type="Pfam" id="PF04228">
    <property type="entry name" value="Zn_peptidase"/>
    <property type="match status" value="1"/>
</dbReference>
<keyword evidence="1" id="KW-0645">Protease</keyword>
<keyword evidence="1" id="KW-0378">Hydrolase</keyword>
<dbReference type="STRING" id="673521.SAMN05660991_02310"/>
<proteinExistence type="predicted"/>
<dbReference type="AlphaFoldDB" id="A0A1H8TJE3"/>
<keyword evidence="2" id="KW-1185">Reference proteome</keyword>
<evidence type="ECO:0000313" key="1">
    <source>
        <dbReference type="EMBL" id="SEO90931.1"/>
    </source>
</evidence>
<dbReference type="GO" id="GO:0006508">
    <property type="term" value="P:proteolysis"/>
    <property type="evidence" value="ECO:0007669"/>
    <property type="project" value="UniProtKB-KW"/>
</dbReference>
<dbReference type="RefSeq" id="WP_170861075.1">
    <property type="nucleotide sequence ID" value="NZ_FOEE01000006.1"/>
</dbReference>
<organism evidence="1 2">
    <name type="scientific">Trujillonella endophytica</name>
    <dbReference type="NCBI Taxonomy" id="673521"/>
    <lineage>
        <taxon>Bacteria</taxon>
        <taxon>Bacillati</taxon>
        <taxon>Actinomycetota</taxon>
        <taxon>Actinomycetes</taxon>
        <taxon>Geodermatophilales</taxon>
        <taxon>Geodermatophilaceae</taxon>
        <taxon>Trujillonella</taxon>
    </lineage>
</organism>
<reference evidence="2" key="1">
    <citation type="submission" date="2016-10" db="EMBL/GenBank/DDBJ databases">
        <authorList>
            <person name="Varghese N."/>
            <person name="Submissions S."/>
        </authorList>
    </citation>
    <scope>NUCLEOTIDE SEQUENCE [LARGE SCALE GENOMIC DNA]</scope>
    <source>
        <strain evidence="2">DSM 45413</strain>
    </source>
</reference>
<evidence type="ECO:0000313" key="2">
    <source>
        <dbReference type="Proteomes" id="UP000198960"/>
    </source>
</evidence>
<accession>A0A1H8TJE3</accession>
<dbReference type="PROSITE" id="PS51257">
    <property type="entry name" value="PROKAR_LIPOPROTEIN"/>
    <property type="match status" value="1"/>
</dbReference>